<reference evidence="1" key="1">
    <citation type="submission" date="2020-05" db="EMBL/GenBank/DDBJ databases">
        <title>Large-scale comparative analyses of tick genomes elucidate their genetic diversity and vector capacities.</title>
        <authorList>
            <person name="Jia N."/>
            <person name="Wang J."/>
            <person name="Shi W."/>
            <person name="Du L."/>
            <person name="Sun Y."/>
            <person name="Zhan W."/>
            <person name="Jiang J."/>
            <person name="Wang Q."/>
            <person name="Zhang B."/>
            <person name="Ji P."/>
            <person name="Sakyi L.B."/>
            <person name="Cui X."/>
            <person name="Yuan T."/>
            <person name="Jiang B."/>
            <person name="Yang W."/>
            <person name="Lam T.T.-Y."/>
            <person name="Chang Q."/>
            <person name="Ding S."/>
            <person name="Wang X."/>
            <person name="Zhu J."/>
            <person name="Ruan X."/>
            <person name="Zhao L."/>
            <person name="Wei J."/>
            <person name="Que T."/>
            <person name="Du C."/>
            <person name="Cheng J."/>
            <person name="Dai P."/>
            <person name="Han X."/>
            <person name="Huang E."/>
            <person name="Gao Y."/>
            <person name="Liu J."/>
            <person name="Shao H."/>
            <person name="Ye R."/>
            <person name="Li L."/>
            <person name="Wei W."/>
            <person name="Wang X."/>
            <person name="Wang C."/>
            <person name="Yang T."/>
            <person name="Huo Q."/>
            <person name="Li W."/>
            <person name="Guo W."/>
            <person name="Chen H."/>
            <person name="Zhou L."/>
            <person name="Ni X."/>
            <person name="Tian J."/>
            <person name="Zhou Y."/>
            <person name="Sheng Y."/>
            <person name="Liu T."/>
            <person name="Pan Y."/>
            <person name="Xia L."/>
            <person name="Li J."/>
            <person name="Zhao F."/>
            <person name="Cao W."/>
        </authorList>
    </citation>
    <scope>NUCLEOTIDE SEQUENCE</scope>
    <source>
        <strain evidence="1">Hyas-2018</strain>
    </source>
</reference>
<sequence length="104" mass="12115">MPPSKRIYTLVDFAKDLDWKPLHFVKPLPKNRRCSLCRLVRKATTILPCRHVVCSCCYDHCEAEDGIRRHMKAEKRFMVMLMLICTSAPHVFLYNDAFLAQSTS</sequence>
<protein>
    <submittedName>
        <fullName evidence="1">Uncharacterized protein</fullName>
    </submittedName>
</protein>
<evidence type="ECO:0000313" key="2">
    <source>
        <dbReference type="Proteomes" id="UP000821845"/>
    </source>
</evidence>
<keyword evidence="2" id="KW-1185">Reference proteome</keyword>
<comment type="caution">
    <text evidence="1">The sequence shown here is derived from an EMBL/GenBank/DDBJ whole genome shotgun (WGS) entry which is preliminary data.</text>
</comment>
<dbReference type="EMBL" id="CM023488">
    <property type="protein sequence ID" value="KAH6924056.1"/>
    <property type="molecule type" value="Genomic_DNA"/>
</dbReference>
<accession>A0ACB7RQG6</accession>
<organism evidence="1 2">
    <name type="scientific">Hyalomma asiaticum</name>
    <name type="common">Tick</name>
    <dbReference type="NCBI Taxonomy" id="266040"/>
    <lineage>
        <taxon>Eukaryota</taxon>
        <taxon>Metazoa</taxon>
        <taxon>Ecdysozoa</taxon>
        <taxon>Arthropoda</taxon>
        <taxon>Chelicerata</taxon>
        <taxon>Arachnida</taxon>
        <taxon>Acari</taxon>
        <taxon>Parasitiformes</taxon>
        <taxon>Ixodida</taxon>
        <taxon>Ixodoidea</taxon>
        <taxon>Ixodidae</taxon>
        <taxon>Hyalomminae</taxon>
        <taxon>Hyalomma</taxon>
    </lineage>
</organism>
<name>A0ACB7RQG6_HYAAI</name>
<dbReference type="Proteomes" id="UP000821845">
    <property type="component" value="Chromosome 8"/>
</dbReference>
<evidence type="ECO:0000313" key="1">
    <source>
        <dbReference type="EMBL" id="KAH6924056.1"/>
    </source>
</evidence>
<gene>
    <name evidence="1" type="ORF">HPB50_010849</name>
</gene>
<proteinExistence type="predicted"/>